<organism evidence="4">
    <name type="scientific">Gongylonema pulchrum</name>
    <dbReference type="NCBI Taxonomy" id="637853"/>
    <lineage>
        <taxon>Eukaryota</taxon>
        <taxon>Metazoa</taxon>
        <taxon>Ecdysozoa</taxon>
        <taxon>Nematoda</taxon>
        <taxon>Chromadorea</taxon>
        <taxon>Rhabditida</taxon>
        <taxon>Spirurina</taxon>
        <taxon>Spiruromorpha</taxon>
        <taxon>Spiruroidea</taxon>
        <taxon>Gongylonematidae</taxon>
        <taxon>Gongylonema</taxon>
    </lineage>
</organism>
<dbReference type="EMBL" id="UYRT01022795">
    <property type="protein sequence ID" value="VDK60845.1"/>
    <property type="molecule type" value="Genomic_DNA"/>
</dbReference>
<feature type="region of interest" description="Disordered" evidence="1">
    <location>
        <begin position="1"/>
        <end position="23"/>
    </location>
</feature>
<dbReference type="Proteomes" id="UP000271098">
    <property type="component" value="Unassembled WGS sequence"/>
</dbReference>
<evidence type="ECO:0000313" key="3">
    <source>
        <dbReference type="Proteomes" id="UP000271098"/>
    </source>
</evidence>
<name>A0A183DHC7_9BILA</name>
<accession>A0A183DHC7</accession>
<evidence type="ECO:0000313" key="2">
    <source>
        <dbReference type="EMBL" id="VDK60845.1"/>
    </source>
</evidence>
<dbReference type="AlphaFoldDB" id="A0A183DHC7"/>
<proteinExistence type="predicted"/>
<dbReference type="WBParaSite" id="GPUH_0000812701-mRNA-1">
    <property type="protein sequence ID" value="GPUH_0000812701-mRNA-1"/>
    <property type="gene ID" value="GPUH_0000812701"/>
</dbReference>
<evidence type="ECO:0000256" key="1">
    <source>
        <dbReference type="SAM" id="MobiDB-lite"/>
    </source>
</evidence>
<reference evidence="2 3" key="2">
    <citation type="submission" date="2018-11" db="EMBL/GenBank/DDBJ databases">
        <authorList>
            <consortium name="Pathogen Informatics"/>
        </authorList>
    </citation>
    <scope>NUCLEOTIDE SEQUENCE [LARGE SCALE GENOMIC DNA]</scope>
</reference>
<evidence type="ECO:0000313" key="4">
    <source>
        <dbReference type="WBParaSite" id="GPUH_0000812701-mRNA-1"/>
    </source>
</evidence>
<keyword evidence="3" id="KW-1185">Reference proteome</keyword>
<reference evidence="4" key="1">
    <citation type="submission" date="2016-06" db="UniProtKB">
        <authorList>
            <consortium name="WormBaseParasite"/>
        </authorList>
    </citation>
    <scope>IDENTIFICATION</scope>
</reference>
<gene>
    <name evidence="2" type="ORF">GPUH_LOCUS8115</name>
</gene>
<sequence>MEEFGSFRTTVEDNENGPSSFEYSTKRNITTVKIKLGATSVVSILKKKDDSSSDEPSMSKNRISYTGLVVCSFLRIFCR</sequence>
<protein>
    <submittedName>
        <fullName evidence="2 4">Uncharacterized protein</fullName>
    </submittedName>
</protein>